<keyword evidence="3" id="KW-0812">Transmembrane</keyword>
<reference evidence="4" key="1">
    <citation type="journal article" date="2014" name="Front. Microbiol.">
        <title>High frequency of phylogenetically diverse reductive dehalogenase-homologous genes in deep subseafloor sedimentary metagenomes.</title>
        <authorList>
            <person name="Kawai M."/>
            <person name="Futagami T."/>
            <person name="Toyoda A."/>
            <person name="Takaki Y."/>
            <person name="Nishi S."/>
            <person name="Hori S."/>
            <person name="Arai W."/>
            <person name="Tsubouchi T."/>
            <person name="Morono Y."/>
            <person name="Uchiyama I."/>
            <person name="Ito T."/>
            <person name="Fujiyama A."/>
            <person name="Inagaki F."/>
            <person name="Takami H."/>
        </authorList>
    </citation>
    <scope>NUCLEOTIDE SEQUENCE</scope>
    <source>
        <strain evidence="4">Expedition CK06-06</strain>
    </source>
</reference>
<protein>
    <submittedName>
        <fullName evidence="4">Uncharacterized protein</fullName>
    </submittedName>
</protein>
<dbReference type="InterPro" id="IPR013105">
    <property type="entry name" value="TPR_2"/>
</dbReference>
<evidence type="ECO:0000256" key="1">
    <source>
        <dbReference type="ARBA" id="ARBA00022737"/>
    </source>
</evidence>
<accession>X1LCF6</accession>
<feature type="transmembrane region" description="Helical" evidence="3">
    <location>
        <begin position="149"/>
        <end position="172"/>
    </location>
</feature>
<feature type="transmembrane region" description="Helical" evidence="3">
    <location>
        <begin position="98"/>
        <end position="116"/>
    </location>
</feature>
<keyword evidence="2" id="KW-0802">TPR repeat</keyword>
<feature type="non-terminal residue" evidence="4">
    <location>
        <position position="1"/>
    </location>
</feature>
<dbReference type="PROSITE" id="PS50293">
    <property type="entry name" value="TPR_REGION"/>
    <property type="match status" value="1"/>
</dbReference>
<evidence type="ECO:0000313" key="4">
    <source>
        <dbReference type="EMBL" id="GAI16957.1"/>
    </source>
</evidence>
<dbReference type="InterPro" id="IPR011990">
    <property type="entry name" value="TPR-like_helical_dom_sf"/>
</dbReference>
<dbReference type="PANTHER" id="PTHR37422:SF23">
    <property type="entry name" value="TEICHURONIC ACID BIOSYNTHESIS PROTEIN TUAE"/>
    <property type="match status" value="1"/>
</dbReference>
<dbReference type="PANTHER" id="PTHR37422">
    <property type="entry name" value="TEICHURONIC ACID BIOSYNTHESIS PROTEIN TUAE"/>
    <property type="match status" value="1"/>
</dbReference>
<sequence>SFKINYLDYQARFLKEHPEYNKYWTNAKEAHNEYLQIGAEIGLFALGIILIIILKLYSLSINILKKEIDNKRKLIYWGLLLGITSFLIHSLFTFPLHVPALGSAFFIILGLSVAYIKNIDLTVGRNKEKNKNCLINEERGKSNSFRLRLLYTILILLVMLLLIDTIVVRPYMAEVYAYQGEKYYDNGNYKESLLKYKYANKLNPFNGRVLFNLGVNYYILDIYEEAEKIFKESKKYYNDRNVYGNLGLCYMKMGDYQRAEEEFKYAIYLNLQFIQAYSDLRFFSNRILDS</sequence>
<keyword evidence="3" id="KW-0472">Membrane</keyword>
<gene>
    <name evidence="4" type="ORF">S06H3_13908</name>
</gene>
<dbReference type="InterPro" id="IPR051533">
    <property type="entry name" value="WaaL-like"/>
</dbReference>
<dbReference type="PROSITE" id="PS50005">
    <property type="entry name" value="TPR"/>
    <property type="match status" value="2"/>
</dbReference>
<proteinExistence type="predicted"/>
<organism evidence="4">
    <name type="scientific">marine sediment metagenome</name>
    <dbReference type="NCBI Taxonomy" id="412755"/>
    <lineage>
        <taxon>unclassified sequences</taxon>
        <taxon>metagenomes</taxon>
        <taxon>ecological metagenomes</taxon>
    </lineage>
</organism>
<keyword evidence="1" id="KW-0677">Repeat</keyword>
<evidence type="ECO:0000256" key="2">
    <source>
        <dbReference type="ARBA" id="ARBA00022803"/>
    </source>
</evidence>
<dbReference type="SMART" id="SM00028">
    <property type="entry name" value="TPR"/>
    <property type="match status" value="3"/>
</dbReference>
<name>X1LCF6_9ZZZZ</name>
<evidence type="ECO:0000256" key="3">
    <source>
        <dbReference type="SAM" id="Phobius"/>
    </source>
</evidence>
<feature type="transmembrane region" description="Helical" evidence="3">
    <location>
        <begin position="34"/>
        <end position="54"/>
    </location>
</feature>
<dbReference type="SUPFAM" id="SSF48452">
    <property type="entry name" value="TPR-like"/>
    <property type="match status" value="1"/>
</dbReference>
<keyword evidence="3" id="KW-1133">Transmembrane helix</keyword>
<dbReference type="Pfam" id="PF07719">
    <property type="entry name" value="TPR_2"/>
    <property type="match status" value="1"/>
</dbReference>
<feature type="transmembrane region" description="Helical" evidence="3">
    <location>
        <begin position="74"/>
        <end position="92"/>
    </location>
</feature>
<dbReference type="InterPro" id="IPR019734">
    <property type="entry name" value="TPR_rpt"/>
</dbReference>
<comment type="caution">
    <text evidence="4">The sequence shown here is derived from an EMBL/GenBank/DDBJ whole genome shotgun (WGS) entry which is preliminary data.</text>
</comment>
<dbReference type="AlphaFoldDB" id="X1LCF6"/>
<dbReference type="Gene3D" id="1.25.40.10">
    <property type="entry name" value="Tetratricopeptide repeat domain"/>
    <property type="match status" value="1"/>
</dbReference>
<dbReference type="EMBL" id="BARV01006792">
    <property type="protein sequence ID" value="GAI16957.1"/>
    <property type="molecule type" value="Genomic_DNA"/>
</dbReference>